<proteinExistence type="predicted"/>
<accession>A0A368RFL7</accession>
<name>A0A368RFL7_SETIT</name>
<dbReference type="EMBL" id="CM003532">
    <property type="protein sequence ID" value="RCV28997.1"/>
    <property type="molecule type" value="Genomic_DNA"/>
</dbReference>
<protein>
    <submittedName>
        <fullName evidence="2">Uncharacterized protein</fullName>
    </submittedName>
</protein>
<sequence length="149" mass="16321">MILSTNEANTLNGRKQFLYKYGTHRNQYLQYTYPIHRQMSGAEGDRVDPLHVWIEEPPVLLHAFFLEVLVSSAAAACPSTRASPGSGCTSWRSPPMPPRRLPSATRSPTPRPAPWSPRASPPPCTARPPTPRAGSGTRTRRPAPPSPAT</sequence>
<reference evidence="2" key="2">
    <citation type="submission" date="2015-07" db="EMBL/GenBank/DDBJ databases">
        <authorList>
            <person name="Noorani M."/>
        </authorList>
    </citation>
    <scope>NUCLEOTIDE SEQUENCE</scope>
    <source>
        <strain evidence="2">Yugu1</strain>
    </source>
</reference>
<reference evidence="2" key="1">
    <citation type="journal article" date="2012" name="Nat. Biotechnol.">
        <title>Reference genome sequence of the model plant Setaria.</title>
        <authorList>
            <person name="Bennetzen J.L."/>
            <person name="Schmutz J."/>
            <person name="Wang H."/>
            <person name="Percifield R."/>
            <person name="Hawkins J."/>
            <person name="Pontaroli A.C."/>
            <person name="Estep M."/>
            <person name="Feng L."/>
            <person name="Vaughn J.N."/>
            <person name="Grimwood J."/>
            <person name="Jenkins J."/>
            <person name="Barry K."/>
            <person name="Lindquist E."/>
            <person name="Hellsten U."/>
            <person name="Deshpande S."/>
            <person name="Wang X."/>
            <person name="Wu X."/>
            <person name="Mitros T."/>
            <person name="Triplett J."/>
            <person name="Yang X."/>
            <person name="Ye C.Y."/>
            <person name="Mauro-Herrera M."/>
            <person name="Wang L."/>
            <person name="Li P."/>
            <person name="Sharma M."/>
            <person name="Sharma R."/>
            <person name="Ronald P.C."/>
            <person name="Panaud O."/>
            <person name="Kellogg E.A."/>
            <person name="Brutnell T.P."/>
            <person name="Doust A.N."/>
            <person name="Tuskan G.A."/>
            <person name="Rokhsar D."/>
            <person name="Devos K.M."/>
        </authorList>
    </citation>
    <scope>NUCLEOTIDE SEQUENCE [LARGE SCALE GENOMIC DNA]</scope>
    <source>
        <strain evidence="2">Yugu1</strain>
    </source>
</reference>
<organism evidence="2">
    <name type="scientific">Setaria italica</name>
    <name type="common">Foxtail millet</name>
    <name type="synonym">Panicum italicum</name>
    <dbReference type="NCBI Taxonomy" id="4555"/>
    <lineage>
        <taxon>Eukaryota</taxon>
        <taxon>Viridiplantae</taxon>
        <taxon>Streptophyta</taxon>
        <taxon>Embryophyta</taxon>
        <taxon>Tracheophyta</taxon>
        <taxon>Spermatophyta</taxon>
        <taxon>Magnoliopsida</taxon>
        <taxon>Liliopsida</taxon>
        <taxon>Poales</taxon>
        <taxon>Poaceae</taxon>
        <taxon>PACMAD clade</taxon>
        <taxon>Panicoideae</taxon>
        <taxon>Panicodae</taxon>
        <taxon>Paniceae</taxon>
        <taxon>Cenchrinae</taxon>
        <taxon>Setaria</taxon>
    </lineage>
</organism>
<feature type="compositionally biased region" description="Polar residues" evidence="1">
    <location>
        <begin position="80"/>
        <end position="89"/>
    </location>
</feature>
<feature type="compositionally biased region" description="Pro residues" evidence="1">
    <location>
        <begin position="109"/>
        <end position="131"/>
    </location>
</feature>
<feature type="region of interest" description="Disordered" evidence="1">
    <location>
        <begin position="77"/>
        <end position="149"/>
    </location>
</feature>
<dbReference type="AlphaFoldDB" id="A0A368RFL7"/>
<evidence type="ECO:0000313" key="2">
    <source>
        <dbReference type="EMBL" id="RCV28997.1"/>
    </source>
</evidence>
<evidence type="ECO:0000256" key="1">
    <source>
        <dbReference type="SAM" id="MobiDB-lite"/>
    </source>
</evidence>
<gene>
    <name evidence="2" type="ORF">SETIT_5G448200v2</name>
</gene>